<protein>
    <submittedName>
        <fullName evidence="1">Uncharacterized protein</fullName>
    </submittedName>
</protein>
<evidence type="ECO:0000313" key="1">
    <source>
        <dbReference type="EMBL" id="KAL2519307.1"/>
    </source>
</evidence>
<keyword evidence="2" id="KW-1185">Reference proteome</keyword>
<dbReference type="EMBL" id="JBFOLK010000004">
    <property type="protein sequence ID" value="KAL2519307.1"/>
    <property type="molecule type" value="Genomic_DNA"/>
</dbReference>
<organism evidence="1 2">
    <name type="scientific">Abeliophyllum distichum</name>
    <dbReference type="NCBI Taxonomy" id="126358"/>
    <lineage>
        <taxon>Eukaryota</taxon>
        <taxon>Viridiplantae</taxon>
        <taxon>Streptophyta</taxon>
        <taxon>Embryophyta</taxon>
        <taxon>Tracheophyta</taxon>
        <taxon>Spermatophyta</taxon>
        <taxon>Magnoliopsida</taxon>
        <taxon>eudicotyledons</taxon>
        <taxon>Gunneridae</taxon>
        <taxon>Pentapetalae</taxon>
        <taxon>asterids</taxon>
        <taxon>lamiids</taxon>
        <taxon>Lamiales</taxon>
        <taxon>Oleaceae</taxon>
        <taxon>Forsythieae</taxon>
        <taxon>Abeliophyllum</taxon>
    </lineage>
</organism>
<accession>A0ABD1U2U9</accession>
<dbReference type="PANTHER" id="PTHR36730:SF1">
    <property type="entry name" value="CATHEPSIN PROPEPTIDE INHIBITOR DOMAIN-CONTAINING PROTEIN"/>
    <property type="match status" value="1"/>
</dbReference>
<name>A0ABD1U2U9_9LAMI</name>
<proteinExistence type="predicted"/>
<dbReference type="Proteomes" id="UP001604336">
    <property type="component" value="Unassembled WGS sequence"/>
</dbReference>
<sequence>MVSSLLAFSPELCIKPWLNTCSSSNKLKIPSVLYQNKTQTVVRCRKKGENYYAYKKNVHLNSYCSPPSVKVFLQKSVIPIAASLAVFLWSNPAHAGFLSGLSGIESVPGPQLPQIDFLNRFNEENQKKYAEADARFKVSPLLKKLLEQSKLNKEKNRLAIQDKYCIRGAEWGVGDCSAEAMSPEDREKFIAMLKQKAGVE</sequence>
<dbReference type="PANTHER" id="PTHR36730">
    <property type="entry name" value="OS03G0210700 PROTEIN"/>
    <property type="match status" value="1"/>
</dbReference>
<dbReference type="AlphaFoldDB" id="A0ABD1U2U9"/>
<gene>
    <name evidence="1" type="ORF">Adt_15554</name>
</gene>
<evidence type="ECO:0000313" key="2">
    <source>
        <dbReference type="Proteomes" id="UP001604336"/>
    </source>
</evidence>
<reference evidence="2" key="1">
    <citation type="submission" date="2024-07" db="EMBL/GenBank/DDBJ databases">
        <title>Two chromosome-level genome assemblies of Korean endemic species Abeliophyllum distichum and Forsythia ovata (Oleaceae).</title>
        <authorList>
            <person name="Jang H."/>
        </authorList>
    </citation>
    <scope>NUCLEOTIDE SEQUENCE [LARGE SCALE GENOMIC DNA]</scope>
</reference>
<comment type="caution">
    <text evidence="1">The sequence shown here is derived from an EMBL/GenBank/DDBJ whole genome shotgun (WGS) entry which is preliminary data.</text>
</comment>